<dbReference type="EMBL" id="JAULSU010000003">
    <property type="protein sequence ID" value="KAK0623267.1"/>
    <property type="molecule type" value="Genomic_DNA"/>
</dbReference>
<reference evidence="2" key="1">
    <citation type="submission" date="2023-06" db="EMBL/GenBank/DDBJ databases">
        <title>Genome-scale phylogeny and comparative genomics of the fungal order Sordariales.</title>
        <authorList>
            <consortium name="Lawrence Berkeley National Laboratory"/>
            <person name="Hensen N."/>
            <person name="Bonometti L."/>
            <person name="Westerberg I."/>
            <person name="Brannstrom I.O."/>
            <person name="Guillou S."/>
            <person name="Cros-Aarteil S."/>
            <person name="Calhoun S."/>
            <person name="Haridas S."/>
            <person name="Kuo A."/>
            <person name="Mondo S."/>
            <person name="Pangilinan J."/>
            <person name="Riley R."/>
            <person name="Labutti K."/>
            <person name="Andreopoulos B."/>
            <person name="Lipzen A."/>
            <person name="Chen C."/>
            <person name="Yanf M."/>
            <person name="Daum C."/>
            <person name="Ng V."/>
            <person name="Clum A."/>
            <person name="Steindorff A."/>
            <person name="Ohm R."/>
            <person name="Martin F."/>
            <person name="Silar P."/>
            <person name="Natvig D."/>
            <person name="Lalanne C."/>
            <person name="Gautier V."/>
            <person name="Ament-Velasquez S.L."/>
            <person name="Kruys A."/>
            <person name="Hutchinson M.I."/>
            <person name="Powell A.J."/>
            <person name="Barry K."/>
            <person name="Miller A.N."/>
            <person name="Grigoriev I.V."/>
            <person name="Debuchy R."/>
            <person name="Gladieux P."/>
            <person name="Thoren M.H."/>
            <person name="Johannesson H."/>
        </authorList>
    </citation>
    <scope>NUCLEOTIDE SEQUENCE</scope>
    <source>
        <strain evidence="2">CBS 606.72</strain>
    </source>
</reference>
<feature type="region of interest" description="Disordered" evidence="1">
    <location>
        <begin position="340"/>
        <end position="388"/>
    </location>
</feature>
<evidence type="ECO:0000256" key="1">
    <source>
        <dbReference type="SAM" id="MobiDB-lite"/>
    </source>
</evidence>
<name>A0AA39WX68_9PEZI</name>
<gene>
    <name evidence="2" type="ORF">B0T14DRAFT_170838</name>
</gene>
<dbReference type="Proteomes" id="UP001175000">
    <property type="component" value="Unassembled WGS sequence"/>
</dbReference>
<comment type="caution">
    <text evidence="2">The sequence shown here is derived from an EMBL/GenBank/DDBJ whole genome shotgun (WGS) entry which is preliminary data.</text>
</comment>
<evidence type="ECO:0000313" key="2">
    <source>
        <dbReference type="EMBL" id="KAK0623267.1"/>
    </source>
</evidence>
<accession>A0AA39WX68</accession>
<organism evidence="2 3">
    <name type="scientific">Immersiella caudata</name>
    <dbReference type="NCBI Taxonomy" id="314043"/>
    <lineage>
        <taxon>Eukaryota</taxon>
        <taxon>Fungi</taxon>
        <taxon>Dikarya</taxon>
        <taxon>Ascomycota</taxon>
        <taxon>Pezizomycotina</taxon>
        <taxon>Sordariomycetes</taxon>
        <taxon>Sordariomycetidae</taxon>
        <taxon>Sordariales</taxon>
        <taxon>Lasiosphaeriaceae</taxon>
        <taxon>Immersiella</taxon>
    </lineage>
</organism>
<protein>
    <submittedName>
        <fullName evidence="2">Uncharacterized protein</fullName>
    </submittedName>
</protein>
<evidence type="ECO:0000313" key="3">
    <source>
        <dbReference type="Proteomes" id="UP001175000"/>
    </source>
</evidence>
<sequence length="422" mass="47599">MVFKKQYSKRPSEDGAADSAENMTTDEEISSFSSPPTNASSDGFSSPDDMIFDEYLPIHLWGWVLPPDPADAKKPDELANLKSKYGTLEETLLNDQDLHYCDRYPLGTPSMFPIHLPPPKILGRWIKYEAIFGVTPKRKPTRLEWDIARSQIRRERRRIENGVPTIITVSRDMLKEAEAEEKNKWLTQKLSFRKDIRLVNNRPGVVTWPCLRCAKKGLRCSLSVTLNVDLMFATSCNSCIHAGEEFCVLRAEKKADMCNWELYEKKGEVPAVSPVHMKPSGVKEYWAFVRVPGVDEAHLREFVMDMLGGKGCPSLGSIGIYSLDSISNWALPAWEPQFEFDNSDPDLKDETASETAPGPDSSMGPGKLRIKPKISPPPAPISATMSYSEEDRMKAIKGGWLHLDEMMLLKARELRETSSKWA</sequence>
<proteinExistence type="predicted"/>
<keyword evidence="3" id="KW-1185">Reference proteome</keyword>
<feature type="region of interest" description="Disordered" evidence="1">
    <location>
        <begin position="1"/>
        <end position="44"/>
    </location>
</feature>
<feature type="compositionally biased region" description="Low complexity" evidence="1">
    <location>
        <begin position="30"/>
        <end position="41"/>
    </location>
</feature>
<dbReference type="AlphaFoldDB" id="A0AA39WX68"/>